<feature type="signal peptide" evidence="1">
    <location>
        <begin position="1"/>
        <end position="19"/>
    </location>
</feature>
<evidence type="ECO:0000313" key="3">
    <source>
        <dbReference type="Proteomes" id="UP000030341"/>
    </source>
</evidence>
<reference evidence="2 3" key="1">
    <citation type="submission" date="2014-11" db="EMBL/GenBank/DDBJ databases">
        <title>Complete Genome Sequence of Pseudoalteromonas sp. Strain OCN003 Isolated from Kaneohe Bay, Oahu, Hawaii.</title>
        <authorList>
            <person name="Beurmann S."/>
            <person name="Videau P."/>
            <person name="Ushijima B."/>
            <person name="Smith A.M."/>
            <person name="Aeby G.S."/>
            <person name="Callahan S.M."/>
            <person name="Belcaid M."/>
        </authorList>
    </citation>
    <scope>NUCLEOTIDE SEQUENCE [LARGE SCALE GENOMIC DNA]</scope>
    <source>
        <strain evidence="2 3">OCN003</strain>
    </source>
</reference>
<dbReference type="Proteomes" id="UP000030341">
    <property type="component" value="Chromosome 2"/>
</dbReference>
<keyword evidence="3" id="KW-1185">Reference proteome</keyword>
<feature type="chain" id="PRO_5002039244" evidence="1">
    <location>
        <begin position="20"/>
        <end position="117"/>
    </location>
</feature>
<evidence type="ECO:0000256" key="1">
    <source>
        <dbReference type="SAM" id="SignalP"/>
    </source>
</evidence>
<name>A0A0A7ELP1_9GAMM</name>
<accession>A0A0A7ELP1</accession>
<proteinExistence type="predicted"/>
<sequence length="117" mass="12703">MKKLTMLFIITLLGSNAYAKDTSKEAFIADGKVKITNALCSNQKFLKCTGDSNSLCQSQMKQVVLPHCVSSKLSGLPEKLTQKEAQLAANTFGKCAAIAYPALNQLDMDEFSSCMTK</sequence>
<dbReference type="HOGENOM" id="CLU_2082866_0_0_6"/>
<protein>
    <submittedName>
        <fullName evidence="2">Uncharacterized protein</fullName>
    </submittedName>
</protein>
<organism evidence="2 3">
    <name type="scientific">Pseudoalteromonas piratica</name>
    <dbReference type="NCBI Taxonomy" id="1348114"/>
    <lineage>
        <taxon>Bacteria</taxon>
        <taxon>Pseudomonadati</taxon>
        <taxon>Pseudomonadota</taxon>
        <taxon>Gammaproteobacteria</taxon>
        <taxon>Alteromonadales</taxon>
        <taxon>Pseudoalteromonadaceae</taxon>
        <taxon>Pseudoalteromonas</taxon>
    </lineage>
</organism>
<keyword evidence="1" id="KW-0732">Signal</keyword>
<dbReference type="STRING" id="1348114.OM33_21545"/>
<dbReference type="RefSeq" id="WP_040136699.1">
    <property type="nucleotide sequence ID" value="NZ_CP009889.1"/>
</dbReference>
<dbReference type="KEGG" id="pseo:OM33_21545"/>
<dbReference type="AlphaFoldDB" id="A0A0A7ELP1"/>
<gene>
    <name evidence="2" type="ORF">OM33_21545</name>
</gene>
<dbReference type="EMBL" id="CP009889">
    <property type="protein sequence ID" value="AIY67580.1"/>
    <property type="molecule type" value="Genomic_DNA"/>
</dbReference>
<evidence type="ECO:0000313" key="2">
    <source>
        <dbReference type="EMBL" id="AIY67580.1"/>
    </source>
</evidence>